<evidence type="ECO:0000256" key="1">
    <source>
        <dbReference type="SAM" id="MobiDB-lite"/>
    </source>
</evidence>
<accession>A0A6A0B3M6</accession>
<dbReference type="AlphaFoldDB" id="A0A6A0B3M6"/>
<name>A0A6A0B3M6_9ACTN</name>
<evidence type="ECO:0000313" key="3">
    <source>
        <dbReference type="Proteomes" id="UP000484988"/>
    </source>
</evidence>
<dbReference type="InterPro" id="IPR037143">
    <property type="entry name" value="4-PPantetheinyl_Trfase_dom_sf"/>
</dbReference>
<sequence>MEHRPALEEHHDTRGGQDARCGSRGRARPYVIDCLITRHPHLPSDRTGHRLNGSGRSLVIAAVGELNGLAVTARDLARDRHLRWSLPDHGLTASVTHCGTLSAVALSAGPHVGVDLQDERDRPAALRWLGSLLGRAEPAQLRDFAECEALIKASHLTKETFAGVRLPGWRPGWRPTNIPPYLVCSTTFGASTHLALAGTRPAAVRWWWRPSPTARAARSGDPTTLEQG</sequence>
<dbReference type="RefSeq" id="WP_216854783.1">
    <property type="nucleotide sequence ID" value="NZ_BLLG01000016.1"/>
</dbReference>
<dbReference type="GO" id="GO:0000287">
    <property type="term" value="F:magnesium ion binding"/>
    <property type="evidence" value="ECO:0007669"/>
    <property type="project" value="InterPro"/>
</dbReference>
<protein>
    <recommendedName>
        <fullName evidence="4">Phosphopantetheinyl transferase</fullName>
    </recommendedName>
</protein>
<feature type="compositionally biased region" description="Basic and acidic residues" evidence="1">
    <location>
        <begin position="1"/>
        <end position="17"/>
    </location>
</feature>
<dbReference type="Gene3D" id="3.90.470.20">
    <property type="entry name" value="4'-phosphopantetheinyl transferase domain"/>
    <property type="match status" value="1"/>
</dbReference>
<feature type="region of interest" description="Disordered" evidence="1">
    <location>
        <begin position="1"/>
        <end position="24"/>
    </location>
</feature>
<keyword evidence="3" id="KW-1185">Reference proteome</keyword>
<proteinExistence type="predicted"/>
<dbReference type="GO" id="GO:0008897">
    <property type="term" value="F:holo-[acyl-carrier-protein] synthase activity"/>
    <property type="evidence" value="ECO:0007669"/>
    <property type="project" value="InterPro"/>
</dbReference>
<evidence type="ECO:0008006" key="4">
    <source>
        <dbReference type="Google" id="ProtNLM"/>
    </source>
</evidence>
<reference evidence="2 3" key="1">
    <citation type="submission" date="2020-02" db="EMBL/GenBank/DDBJ databases">
        <title>Whole Genome Shotgun Sequence of Streptomyces sp. strain CWH03.</title>
        <authorList>
            <person name="Dohra H."/>
            <person name="Kodani S."/>
            <person name="Yamamura H."/>
        </authorList>
    </citation>
    <scope>NUCLEOTIDE SEQUENCE [LARGE SCALE GENOMIC DNA]</scope>
    <source>
        <strain evidence="2 3">CWH03</strain>
    </source>
</reference>
<evidence type="ECO:0000313" key="2">
    <source>
        <dbReference type="EMBL" id="GFH38407.1"/>
    </source>
</evidence>
<comment type="caution">
    <text evidence="2">The sequence shown here is derived from an EMBL/GenBank/DDBJ whole genome shotgun (WGS) entry which is preliminary data.</text>
</comment>
<organism evidence="2 3">
    <name type="scientific">Streptomyces pacificus</name>
    <dbReference type="NCBI Taxonomy" id="2705029"/>
    <lineage>
        <taxon>Bacteria</taxon>
        <taxon>Bacillati</taxon>
        <taxon>Actinomycetota</taxon>
        <taxon>Actinomycetes</taxon>
        <taxon>Kitasatosporales</taxon>
        <taxon>Streptomycetaceae</taxon>
        <taxon>Streptomyces</taxon>
    </lineage>
</organism>
<dbReference type="Proteomes" id="UP000484988">
    <property type="component" value="Unassembled WGS sequence"/>
</dbReference>
<dbReference type="EMBL" id="BLLG01000016">
    <property type="protein sequence ID" value="GFH38407.1"/>
    <property type="molecule type" value="Genomic_DNA"/>
</dbReference>
<gene>
    <name evidence="2" type="ORF">SCWH03_46490</name>
</gene>